<protein>
    <submittedName>
        <fullName evidence="1">Flagellar sheath protein A</fullName>
    </submittedName>
</protein>
<dbReference type="EMBL" id="JPRD01000046">
    <property type="protein sequence ID" value="KIF50881.1"/>
    <property type="molecule type" value="Genomic_DNA"/>
</dbReference>
<dbReference type="AlphaFoldDB" id="A0A0C1ZD28"/>
<comment type="caution">
    <text evidence="1">The sequence shown here is derived from an EMBL/GenBank/DDBJ whole genome shotgun (WGS) entry which is preliminary data.</text>
</comment>
<dbReference type="Proteomes" id="UP000031586">
    <property type="component" value="Unassembled WGS sequence"/>
</dbReference>
<dbReference type="RefSeq" id="WP_020195023.1">
    <property type="nucleotide sequence ID" value="NZ_BAOH01000011.1"/>
</dbReference>
<dbReference type="PATRIC" id="fig|1229493.5.peg.3872"/>
<evidence type="ECO:0000313" key="1">
    <source>
        <dbReference type="EMBL" id="KIF50881.1"/>
    </source>
</evidence>
<accession>A0A0C1ZD28</accession>
<organism evidence="1 2">
    <name type="scientific">Vibrio owensii CAIM 1854 = LMG 25443</name>
    <dbReference type="NCBI Taxonomy" id="1229493"/>
    <lineage>
        <taxon>Bacteria</taxon>
        <taxon>Pseudomonadati</taxon>
        <taxon>Pseudomonadota</taxon>
        <taxon>Gammaproteobacteria</taxon>
        <taxon>Vibrionales</taxon>
        <taxon>Vibrionaceae</taxon>
        <taxon>Vibrio</taxon>
    </lineage>
</organism>
<proteinExistence type="predicted"/>
<keyword evidence="1" id="KW-0969">Cilium</keyword>
<dbReference type="PROSITE" id="PS51257">
    <property type="entry name" value="PROKAR_LIPOPROTEIN"/>
    <property type="match status" value="1"/>
</dbReference>
<name>A0A0C1ZD28_9VIBR</name>
<sequence>MKQLKVLPLVAIISGLMIGCGGGGGGGGGVPQTPFNFTFVAGKTQALASNGSCTIYDRFDVNNEEQVLNYHRLGGVLDTQLTAYYSDASGNREGDLVTANNDKLTIILQSIPDGGSVTVQEVNGTIINAITFSKDLLEADSSLRNVYLSADANVSNTTCLTGNNDSIVNKTNLDYKAAEDAVGNPYSTFYFDSQLETVTANESRFTKGEVLPAVSTEITMVAQYRTDTRSSLYQYGFEDWADDRMVFAGTASTPMVNASGINFSTIDIDTIYKNFAYRLAEVPKTGAFYHPDALKGDVWTFSVDGTISTPGWEAAYTDKVSDNFSIVVDDASLFAVNNTQNTKPGVSNSVVDLSDSIGLGNENGLQRVSYQEGTTVGSTPYVVRHSVYSLIERSIVVPDLDYSSVPAGAEDDLVISNSSQITQSYVFTEDEGDVQAADFLTAFANGNGTDTKEDVLGIVMNEKQVRDMANRVAQTKTLLLERTN</sequence>
<keyword evidence="1" id="KW-0966">Cell projection</keyword>
<evidence type="ECO:0000313" key="2">
    <source>
        <dbReference type="Proteomes" id="UP000031586"/>
    </source>
</evidence>
<keyword evidence="1" id="KW-0282">Flagellum</keyword>
<gene>
    <name evidence="1" type="ORF">H735_22335</name>
</gene>
<reference evidence="1 2" key="1">
    <citation type="submission" date="2014-07" db="EMBL/GenBank/DDBJ databases">
        <title>Unique and conserved regions in Vibrio harveyi and related species in comparison with the shrimp pathogen Vibrio harveyi CAIM 1792.</title>
        <authorList>
            <person name="Espinoza-Valles I."/>
            <person name="Vora G."/>
            <person name="Leekitcharoenphon P."/>
            <person name="Ussery D."/>
            <person name="Hoj L."/>
            <person name="Gomez-Gil B."/>
        </authorList>
    </citation>
    <scope>NUCLEOTIDE SEQUENCE [LARGE SCALE GENOMIC DNA]</scope>
    <source>
        <strain evidence="2">CAIM 1854 / LMG 25443</strain>
    </source>
</reference>